<sequence length="207" mass="23863">MKKIIIVLLIGLCLISGCTNKALEPVNEEKVQLTSEIVELKKLISVKDVEINKLKKVNIDANTKLGELRESLDLVRLSSIARLDDYNGTFDDLVKVYRLNSDYDIKDDWYVINDDYFQMGLLEYENAKKVDFYSLRLESDEGPTLLFSDTNHKDGWTYTNENIKEIINKQKPPSNGFSFEPFFIIYTEVTLEDGSRISTSKLPIYNK</sequence>
<evidence type="ECO:0000313" key="2">
    <source>
        <dbReference type="EMBL" id="MBP2239641.1"/>
    </source>
</evidence>
<evidence type="ECO:0008006" key="4">
    <source>
        <dbReference type="Google" id="ProtNLM"/>
    </source>
</evidence>
<comment type="caution">
    <text evidence="2">The sequence shown here is derived from an EMBL/GenBank/DDBJ whole genome shotgun (WGS) entry which is preliminary data.</text>
</comment>
<gene>
    <name evidence="2" type="ORF">J2Z40_000194</name>
</gene>
<reference evidence="2 3" key="1">
    <citation type="submission" date="2021-03" db="EMBL/GenBank/DDBJ databases">
        <title>Genomic Encyclopedia of Type Strains, Phase IV (KMG-IV): sequencing the most valuable type-strain genomes for metagenomic binning, comparative biology and taxonomic classification.</title>
        <authorList>
            <person name="Goeker M."/>
        </authorList>
    </citation>
    <scope>NUCLEOTIDE SEQUENCE [LARGE SCALE GENOMIC DNA]</scope>
    <source>
        <strain evidence="2 3">DSM 26675</strain>
    </source>
</reference>
<dbReference type="PROSITE" id="PS51257">
    <property type="entry name" value="PROKAR_LIPOPROTEIN"/>
    <property type="match status" value="1"/>
</dbReference>
<dbReference type="EMBL" id="JAGIKZ010000001">
    <property type="protein sequence ID" value="MBP2239641.1"/>
    <property type="molecule type" value="Genomic_DNA"/>
</dbReference>
<name>A0ABS4R9R9_9BACI</name>
<dbReference type="Proteomes" id="UP001519293">
    <property type="component" value="Unassembled WGS sequence"/>
</dbReference>
<keyword evidence="3" id="KW-1185">Reference proteome</keyword>
<evidence type="ECO:0000256" key="1">
    <source>
        <dbReference type="SAM" id="SignalP"/>
    </source>
</evidence>
<feature type="chain" id="PRO_5047015668" description="DUF5780 domain-containing protein" evidence="1">
    <location>
        <begin position="22"/>
        <end position="207"/>
    </location>
</feature>
<feature type="signal peptide" evidence="1">
    <location>
        <begin position="1"/>
        <end position="21"/>
    </location>
</feature>
<accession>A0ABS4R9R9</accession>
<protein>
    <recommendedName>
        <fullName evidence="4">DUF5780 domain-containing protein</fullName>
    </recommendedName>
</protein>
<dbReference type="RefSeq" id="WP_066394652.1">
    <property type="nucleotide sequence ID" value="NZ_JAGIKZ010000001.1"/>
</dbReference>
<proteinExistence type="predicted"/>
<evidence type="ECO:0000313" key="3">
    <source>
        <dbReference type="Proteomes" id="UP001519293"/>
    </source>
</evidence>
<organism evidence="2 3">
    <name type="scientific">Cytobacillus eiseniae</name>
    <dbReference type="NCBI Taxonomy" id="762947"/>
    <lineage>
        <taxon>Bacteria</taxon>
        <taxon>Bacillati</taxon>
        <taxon>Bacillota</taxon>
        <taxon>Bacilli</taxon>
        <taxon>Bacillales</taxon>
        <taxon>Bacillaceae</taxon>
        <taxon>Cytobacillus</taxon>
    </lineage>
</organism>
<keyword evidence="1" id="KW-0732">Signal</keyword>